<dbReference type="EMBL" id="CP133619">
    <property type="protein sequence ID" value="WMV40136.1"/>
    <property type="molecule type" value="Genomic_DNA"/>
</dbReference>
<gene>
    <name evidence="1" type="ORF">MTR67_033521</name>
</gene>
<keyword evidence="2" id="KW-1185">Reference proteome</keyword>
<evidence type="ECO:0000313" key="2">
    <source>
        <dbReference type="Proteomes" id="UP001234989"/>
    </source>
</evidence>
<organism evidence="1 2">
    <name type="scientific">Solanum verrucosum</name>
    <dbReference type="NCBI Taxonomy" id="315347"/>
    <lineage>
        <taxon>Eukaryota</taxon>
        <taxon>Viridiplantae</taxon>
        <taxon>Streptophyta</taxon>
        <taxon>Embryophyta</taxon>
        <taxon>Tracheophyta</taxon>
        <taxon>Spermatophyta</taxon>
        <taxon>Magnoliopsida</taxon>
        <taxon>eudicotyledons</taxon>
        <taxon>Gunneridae</taxon>
        <taxon>Pentapetalae</taxon>
        <taxon>asterids</taxon>
        <taxon>lamiids</taxon>
        <taxon>Solanales</taxon>
        <taxon>Solanaceae</taxon>
        <taxon>Solanoideae</taxon>
        <taxon>Solaneae</taxon>
        <taxon>Solanum</taxon>
    </lineage>
</organism>
<evidence type="ECO:0000313" key="1">
    <source>
        <dbReference type="EMBL" id="WMV40136.1"/>
    </source>
</evidence>
<dbReference type="AlphaFoldDB" id="A0AAF0U6L7"/>
<protein>
    <submittedName>
        <fullName evidence="1">Uncharacterized protein</fullName>
    </submittedName>
</protein>
<accession>A0AAF0U6L7</accession>
<name>A0AAF0U6L7_SOLVR</name>
<dbReference type="Proteomes" id="UP001234989">
    <property type="component" value="Chromosome 8"/>
</dbReference>
<reference evidence="1" key="1">
    <citation type="submission" date="2023-08" db="EMBL/GenBank/DDBJ databases">
        <title>A de novo genome assembly of Solanum verrucosum Schlechtendal, a Mexican diploid species geographically isolated from the other diploid A-genome species in potato relatives.</title>
        <authorList>
            <person name="Hosaka K."/>
        </authorList>
    </citation>
    <scope>NUCLEOTIDE SEQUENCE</scope>
    <source>
        <tissue evidence="1">Young leaves</tissue>
    </source>
</reference>
<sequence>MMNLKVQIIYFLNAPIPKHYGHQY</sequence>
<proteinExistence type="predicted"/>